<name>A0ABS6B721_9NOCA</name>
<accession>A0ABS6B721</accession>
<dbReference type="EMBL" id="JAHKNI010000013">
    <property type="protein sequence ID" value="MBU3066109.1"/>
    <property type="molecule type" value="Genomic_DNA"/>
</dbReference>
<organism evidence="1 2">
    <name type="scientific">Nocardia albiluteola</name>
    <dbReference type="NCBI Taxonomy" id="2842303"/>
    <lineage>
        <taxon>Bacteria</taxon>
        <taxon>Bacillati</taxon>
        <taxon>Actinomycetota</taxon>
        <taxon>Actinomycetes</taxon>
        <taxon>Mycobacteriales</taxon>
        <taxon>Nocardiaceae</taxon>
        <taxon>Nocardia</taxon>
    </lineage>
</organism>
<evidence type="ECO:0000313" key="2">
    <source>
        <dbReference type="Proteomes" id="UP000733379"/>
    </source>
</evidence>
<dbReference type="Proteomes" id="UP000733379">
    <property type="component" value="Unassembled WGS sequence"/>
</dbReference>
<sequence length="112" mass="12376">MADFVASVLVVAAFAASVHLFAPRPGARAAALLERYRPHAPMADWSLSFRDEQRQYSDIAAISARRDGDVEFGRMVDADAADAEERAAVSSMIRPARGAHYRLDRLRQAVQF</sequence>
<reference evidence="1 2" key="1">
    <citation type="submission" date="2021-06" db="EMBL/GenBank/DDBJ databases">
        <title>Actinomycetes sequencing.</title>
        <authorList>
            <person name="Shan Q."/>
        </authorList>
    </citation>
    <scope>NUCLEOTIDE SEQUENCE [LARGE SCALE GENOMIC DNA]</scope>
    <source>
        <strain evidence="1 2">NEAU-G5</strain>
    </source>
</reference>
<protein>
    <submittedName>
        <fullName evidence="1">Uncharacterized protein</fullName>
    </submittedName>
</protein>
<comment type="caution">
    <text evidence="1">The sequence shown here is derived from an EMBL/GenBank/DDBJ whole genome shotgun (WGS) entry which is preliminary data.</text>
</comment>
<evidence type="ECO:0000313" key="1">
    <source>
        <dbReference type="EMBL" id="MBU3066109.1"/>
    </source>
</evidence>
<keyword evidence="2" id="KW-1185">Reference proteome</keyword>
<dbReference type="RefSeq" id="WP_215922189.1">
    <property type="nucleotide sequence ID" value="NZ_JAHKNI010000013.1"/>
</dbReference>
<proteinExistence type="predicted"/>
<gene>
    <name evidence="1" type="ORF">KO481_31910</name>
</gene>